<evidence type="ECO:0000313" key="10">
    <source>
        <dbReference type="Proteomes" id="UP000315439"/>
    </source>
</evidence>
<dbReference type="Pfam" id="PF02397">
    <property type="entry name" value="Bac_transf"/>
    <property type="match status" value="1"/>
</dbReference>
<dbReference type="OrthoDB" id="9808602at2"/>
<dbReference type="InterPro" id="IPR017464">
    <property type="entry name" value="Sugar_tfrase_EpsB_2"/>
</dbReference>
<keyword evidence="4 7" id="KW-0812">Transmembrane</keyword>
<gene>
    <name evidence="9" type="ORF">FLL46_22660</name>
</gene>
<dbReference type="EMBL" id="VIKS01000014">
    <property type="protein sequence ID" value="TQV84424.1"/>
    <property type="molecule type" value="Genomic_DNA"/>
</dbReference>
<evidence type="ECO:0000313" key="9">
    <source>
        <dbReference type="EMBL" id="TQV84424.1"/>
    </source>
</evidence>
<dbReference type="InterPro" id="IPR003362">
    <property type="entry name" value="Bact_transf"/>
</dbReference>
<evidence type="ECO:0000256" key="2">
    <source>
        <dbReference type="ARBA" id="ARBA00006464"/>
    </source>
</evidence>
<dbReference type="NCBIfam" id="TIGR03025">
    <property type="entry name" value="EPS_sugtrans"/>
    <property type="match status" value="1"/>
</dbReference>
<keyword evidence="6 7" id="KW-0472">Membrane</keyword>
<keyword evidence="10" id="KW-1185">Reference proteome</keyword>
<keyword evidence="5 7" id="KW-1133">Transmembrane helix</keyword>
<evidence type="ECO:0000259" key="8">
    <source>
        <dbReference type="Pfam" id="PF02397"/>
    </source>
</evidence>
<feature type="transmembrane region" description="Helical" evidence="7">
    <location>
        <begin position="12"/>
        <end position="29"/>
    </location>
</feature>
<feature type="transmembrane region" description="Helical" evidence="7">
    <location>
        <begin position="49"/>
        <end position="70"/>
    </location>
</feature>
<protein>
    <submittedName>
        <fullName evidence="9">TIGR03013 family PEP-CTERM/XrtA system glycosyltransferase</fullName>
    </submittedName>
</protein>
<dbReference type="NCBIfam" id="TIGR03013">
    <property type="entry name" value="EpsB_2"/>
    <property type="match status" value="1"/>
</dbReference>
<evidence type="ECO:0000256" key="1">
    <source>
        <dbReference type="ARBA" id="ARBA00004141"/>
    </source>
</evidence>
<keyword evidence="3 9" id="KW-0808">Transferase</keyword>
<dbReference type="AlphaFoldDB" id="A0A545U4Q3"/>
<accession>A0A545U4Q3</accession>
<sequence length="463" mass="53237">MSRIFGHYIPRSLTILAFFEFVAVLTAFYSGVGLRFSNDSITPEFEELLHLKAAVFSVSVFLSMVAVGLYSRSMREGFGQIIVKLVVGMFLAFFALVALYYLSPSWFVGRGAFVLSLVIAFFGLIGVRYLYSSLIDTKLMTSRVLVIGTGAMARQLQQLKRRSDWRGITLVGFFHLRGDQDEVEEEKIIRSEQPLSKLVTDYGIDELIVAVDEQRKNYPVDEIIGCKMKGIQVTEISDFFEKRSGRLQIDTLHPSRFIFIEGFNQDYTRIVVKRFVDICLSLLMLLITVPIYPILIFLIKKESGWNEPVFYSQVRVGQDEENFVIHKFRSMVVDAEQQGAQWASKNDARVTKVGNVMRKTRLDELPQLWNVLKGDMSFVGPRPERPEFVEKLAENIPYYRMRHRVKPGITGWAQVCYPYGDDEKDAKEKLQYDLYYIKNYSVFLDLAILAQTAQVILWQKGAR</sequence>
<dbReference type="PANTHER" id="PTHR30576">
    <property type="entry name" value="COLANIC BIOSYNTHESIS UDP-GLUCOSE LIPID CARRIER TRANSFERASE"/>
    <property type="match status" value="1"/>
</dbReference>
<feature type="transmembrane region" description="Helical" evidence="7">
    <location>
        <begin position="275"/>
        <end position="299"/>
    </location>
</feature>
<proteinExistence type="inferred from homology"/>
<dbReference type="Pfam" id="PF13727">
    <property type="entry name" value="CoA_binding_3"/>
    <property type="match status" value="1"/>
</dbReference>
<dbReference type="PANTHER" id="PTHR30576:SF0">
    <property type="entry name" value="UNDECAPRENYL-PHOSPHATE N-ACETYLGALACTOSAMINYL 1-PHOSPHATE TRANSFERASE-RELATED"/>
    <property type="match status" value="1"/>
</dbReference>
<dbReference type="Proteomes" id="UP000315439">
    <property type="component" value="Unassembled WGS sequence"/>
</dbReference>
<dbReference type="GO" id="GO:0016020">
    <property type="term" value="C:membrane"/>
    <property type="evidence" value="ECO:0007669"/>
    <property type="project" value="UniProtKB-SubCell"/>
</dbReference>
<feature type="transmembrane region" description="Helical" evidence="7">
    <location>
        <begin position="108"/>
        <end position="131"/>
    </location>
</feature>
<evidence type="ECO:0000256" key="7">
    <source>
        <dbReference type="SAM" id="Phobius"/>
    </source>
</evidence>
<dbReference type="InterPro" id="IPR017475">
    <property type="entry name" value="EPS_sugar_tfrase"/>
</dbReference>
<dbReference type="GO" id="GO:0016780">
    <property type="term" value="F:phosphotransferase activity, for other substituted phosphate groups"/>
    <property type="evidence" value="ECO:0007669"/>
    <property type="project" value="TreeGrafter"/>
</dbReference>
<evidence type="ECO:0000256" key="5">
    <source>
        <dbReference type="ARBA" id="ARBA00022989"/>
    </source>
</evidence>
<feature type="transmembrane region" description="Helical" evidence="7">
    <location>
        <begin position="82"/>
        <end position="102"/>
    </location>
</feature>
<evidence type="ECO:0000256" key="6">
    <source>
        <dbReference type="ARBA" id="ARBA00023136"/>
    </source>
</evidence>
<name>A0A545U4Q3_9GAMM</name>
<comment type="caution">
    <text evidence="9">The sequence shown here is derived from an EMBL/GenBank/DDBJ whole genome shotgun (WGS) entry which is preliminary data.</text>
</comment>
<evidence type="ECO:0000256" key="3">
    <source>
        <dbReference type="ARBA" id="ARBA00022679"/>
    </source>
</evidence>
<reference evidence="9 10" key="1">
    <citation type="submission" date="2019-07" db="EMBL/GenBank/DDBJ databases">
        <title>Draft genome for Aliikangiella sp. M105.</title>
        <authorList>
            <person name="Wang G."/>
        </authorList>
    </citation>
    <scope>NUCLEOTIDE SEQUENCE [LARGE SCALE GENOMIC DNA]</scope>
    <source>
        <strain evidence="9 10">M105</strain>
    </source>
</reference>
<organism evidence="9 10">
    <name type="scientific">Aliikangiella coralliicola</name>
    <dbReference type="NCBI Taxonomy" id="2592383"/>
    <lineage>
        <taxon>Bacteria</taxon>
        <taxon>Pseudomonadati</taxon>
        <taxon>Pseudomonadota</taxon>
        <taxon>Gammaproteobacteria</taxon>
        <taxon>Oceanospirillales</taxon>
        <taxon>Pleioneaceae</taxon>
        <taxon>Aliikangiella</taxon>
    </lineage>
</organism>
<feature type="domain" description="Bacterial sugar transferase" evidence="8">
    <location>
        <begin position="273"/>
        <end position="457"/>
    </location>
</feature>
<comment type="similarity">
    <text evidence="2">Belongs to the bacterial sugar transferase family.</text>
</comment>
<comment type="subcellular location">
    <subcellularLocation>
        <location evidence="1">Membrane</location>
        <topology evidence="1">Multi-pass membrane protein</topology>
    </subcellularLocation>
</comment>
<evidence type="ECO:0000256" key="4">
    <source>
        <dbReference type="ARBA" id="ARBA00022692"/>
    </source>
</evidence>
<dbReference type="Gene3D" id="3.40.50.720">
    <property type="entry name" value="NAD(P)-binding Rossmann-like Domain"/>
    <property type="match status" value="1"/>
</dbReference>
<dbReference type="RefSeq" id="WP_142934032.1">
    <property type="nucleotide sequence ID" value="NZ_ML660170.1"/>
</dbReference>